<dbReference type="PANTHER" id="PTHR46161:SF1">
    <property type="entry name" value="NUCLEOSIDE DIPHOSPHATE KINASE HOMOLOG 5"/>
    <property type="match status" value="1"/>
</dbReference>
<evidence type="ECO:0000256" key="11">
    <source>
        <dbReference type="ARBA" id="ARBA00022723"/>
    </source>
</evidence>
<dbReference type="GO" id="GO:0006241">
    <property type="term" value="P:CTP biosynthetic process"/>
    <property type="evidence" value="ECO:0007669"/>
    <property type="project" value="InterPro"/>
</dbReference>
<dbReference type="CDD" id="cd22970">
    <property type="entry name" value="DD_NDKH5-like"/>
    <property type="match status" value="1"/>
</dbReference>
<protein>
    <recommendedName>
        <fullName evidence="8">Nucleoside diphosphate kinase B</fullName>
    </recommendedName>
    <alternativeName>
        <fullName evidence="17">3'-5' exonuclease NME5</fullName>
    </alternativeName>
    <alternativeName>
        <fullName evidence="16">Nucleoside diphosphate kinase homolog 5</fullName>
    </alternativeName>
</protein>
<dbReference type="GO" id="GO:0006183">
    <property type="term" value="P:GTP biosynthetic process"/>
    <property type="evidence" value="ECO:0007669"/>
    <property type="project" value="InterPro"/>
</dbReference>
<evidence type="ECO:0000256" key="3">
    <source>
        <dbReference type="ARBA" id="ARBA00004138"/>
    </source>
</evidence>
<dbReference type="GO" id="GO:0004550">
    <property type="term" value="F:nucleoside diphosphate kinase activity"/>
    <property type="evidence" value="ECO:0007669"/>
    <property type="project" value="InterPro"/>
</dbReference>
<dbReference type="Pfam" id="PF00334">
    <property type="entry name" value="NDK"/>
    <property type="match status" value="1"/>
</dbReference>
<evidence type="ECO:0000256" key="7">
    <source>
        <dbReference type="ARBA" id="ARBA00008142"/>
    </source>
</evidence>
<dbReference type="GO" id="GO:0046872">
    <property type="term" value="F:metal ion binding"/>
    <property type="evidence" value="ECO:0007669"/>
    <property type="project" value="UniProtKB-KW"/>
</dbReference>
<dbReference type="OrthoDB" id="1729737at2759"/>
<dbReference type="PRINTS" id="PR01243">
    <property type="entry name" value="NUCDPKINASE"/>
</dbReference>
<dbReference type="GO" id="GO:0030027">
    <property type="term" value="C:lamellipodium"/>
    <property type="evidence" value="ECO:0007669"/>
    <property type="project" value="UniProtKB-SubCell"/>
</dbReference>
<dbReference type="PROSITE" id="PS51374">
    <property type="entry name" value="NDPK_LIKE"/>
    <property type="match status" value="1"/>
</dbReference>
<name>A0A6P7J406_9TELE</name>
<evidence type="ECO:0000256" key="1">
    <source>
        <dbReference type="ARBA" id="ARBA00003465"/>
    </source>
</evidence>
<dbReference type="RefSeq" id="XP_028271270.1">
    <property type="nucleotide sequence ID" value="XM_028415469.1"/>
</dbReference>
<comment type="caution">
    <text evidence="18">Lacks conserved residue(s) required for the propagation of feature annotation.</text>
</comment>
<evidence type="ECO:0000256" key="13">
    <source>
        <dbReference type="ARBA" id="ARBA00023242"/>
    </source>
</evidence>
<dbReference type="GO" id="GO:0001726">
    <property type="term" value="C:ruffle"/>
    <property type="evidence" value="ECO:0007669"/>
    <property type="project" value="UniProtKB-SubCell"/>
</dbReference>
<dbReference type="SMART" id="SM00562">
    <property type="entry name" value="NDK"/>
    <property type="match status" value="1"/>
</dbReference>
<dbReference type="GO" id="GO:0005634">
    <property type="term" value="C:nucleus"/>
    <property type="evidence" value="ECO:0007669"/>
    <property type="project" value="UniProtKB-SubCell"/>
</dbReference>
<evidence type="ECO:0000256" key="19">
    <source>
        <dbReference type="RuleBase" id="RU004011"/>
    </source>
</evidence>
<dbReference type="GO" id="GO:0003341">
    <property type="term" value="P:cilium movement"/>
    <property type="evidence" value="ECO:0007669"/>
    <property type="project" value="TreeGrafter"/>
</dbReference>
<dbReference type="GO" id="GO:0006228">
    <property type="term" value="P:UTP biosynthetic process"/>
    <property type="evidence" value="ECO:0007669"/>
    <property type="project" value="InterPro"/>
</dbReference>
<dbReference type="InterPro" id="IPR001564">
    <property type="entry name" value="Nucleoside_diP_kinase"/>
</dbReference>
<dbReference type="CTD" id="8382"/>
<sequence>MEQTFSPRIYVETTLAIIKPDAFQKAEEIEDIILKSGFIIPQKRILQLSPEQCSDFYADHYGKVFFTSLTDFMSSGPIVAMTLARDNAIDHWKSIIGPVNSTKARESHPECLRAKYGTSHLKNAVHGSETFYAAVKEIKFMFPDSVIEPFPSREANEDYLRRHVNPVLLHGLTELCKNKPLDPCIWFADWLLKNDPSEPQIGDPITVEEE</sequence>
<dbReference type="Pfam" id="PF05186">
    <property type="entry name" value="Dpy-30"/>
    <property type="match status" value="1"/>
</dbReference>
<evidence type="ECO:0000256" key="2">
    <source>
        <dbReference type="ARBA" id="ARBA00004123"/>
    </source>
</evidence>
<keyword evidence="10" id="KW-0963">Cytoplasm</keyword>
<gene>
    <name evidence="22" type="primary">nme5</name>
</gene>
<keyword evidence="11" id="KW-0479">Metal-binding</keyword>
<keyword evidence="22" id="KW-0808">Transferase</keyword>
<evidence type="ECO:0000256" key="4">
    <source>
        <dbReference type="ARBA" id="ARBA00004466"/>
    </source>
</evidence>
<evidence type="ECO:0000256" key="14">
    <source>
        <dbReference type="ARBA" id="ARBA00023273"/>
    </source>
</evidence>
<dbReference type="GO" id="GO:0016787">
    <property type="term" value="F:hydrolase activity"/>
    <property type="evidence" value="ECO:0007669"/>
    <property type="project" value="UniProtKB-KW"/>
</dbReference>
<dbReference type="FunFam" id="3.30.70.141:FF:000010">
    <property type="entry name" value="Nucleoside diphosphate kinase 7"/>
    <property type="match status" value="1"/>
</dbReference>
<evidence type="ECO:0000313" key="21">
    <source>
        <dbReference type="Proteomes" id="UP000515145"/>
    </source>
</evidence>
<dbReference type="FunFam" id="1.20.890.10:FF:000008">
    <property type="entry name" value="Nucleoside diphosphate kinase homolog 5"/>
    <property type="match status" value="1"/>
</dbReference>
<comment type="function">
    <text evidence="1">Major role in the synthesis of nucleoside triphosphates other than ATP.</text>
</comment>
<evidence type="ECO:0000256" key="18">
    <source>
        <dbReference type="PROSITE-ProRule" id="PRU00706"/>
    </source>
</evidence>
<evidence type="ECO:0000256" key="16">
    <source>
        <dbReference type="ARBA" id="ARBA00072632"/>
    </source>
</evidence>
<dbReference type="GO" id="GO:1902176">
    <property type="term" value="P:negative regulation of oxidative stress-induced intrinsic apoptotic signaling pathway"/>
    <property type="evidence" value="ECO:0007669"/>
    <property type="project" value="TreeGrafter"/>
</dbReference>
<evidence type="ECO:0000256" key="8">
    <source>
        <dbReference type="ARBA" id="ARBA00013499"/>
    </source>
</evidence>
<dbReference type="InParanoid" id="A0A6P7J406"/>
<accession>A0A6P7J406</accession>
<dbReference type="InterPro" id="IPR036850">
    <property type="entry name" value="NDK-like_dom_sf"/>
</dbReference>
<keyword evidence="22" id="KW-0418">Kinase</keyword>
<dbReference type="GO" id="GO:0005737">
    <property type="term" value="C:cytoplasm"/>
    <property type="evidence" value="ECO:0007669"/>
    <property type="project" value="UniProtKB-SubCell"/>
</dbReference>
<comment type="subcellular location">
    <subcellularLocation>
        <location evidence="3">Cell projection</location>
        <location evidence="3">Cilium</location>
    </subcellularLocation>
    <subcellularLocation>
        <location evidence="6">Cell projection</location>
        <location evidence="6">Lamellipodium</location>
    </subcellularLocation>
    <subcellularLocation>
        <location evidence="4">Cell projection</location>
        <location evidence="4">Ruffle</location>
    </subcellularLocation>
    <subcellularLocation>
        <location evidence="5">Cytoplasm</location>
    </subcellularLocation>
    <subcellularLocation>
        <location evidence="2">Nucleus</location>
    </subcellularLocation>
</comment>
<dbReference type="Proteomes" id="UP000515145">
    <property type="component" value="Chromosome 10"/>
</dbReference>
<keyword evidence="15" id="KW-0131">Cell cycle</keyword>
<dbReference type="InterPro" id="IPR034907">
    <property type="entry name" value="NDK-like_dom"/>
</dbReference>
<keyword evidence="14" id="KW-0966">Cell projection</keyword>
<dbReference type="Gene3D" id="3.30.70.141">
    <property type="entry name" value="Nucleoside diphosphate kinase-like domain"/>
    <property type="match status" value="1"/>
</dbReference>
<dbReference type="InterPro" id="IPR007858">
    <property type="entry name" value="Dpy-30_motif"/>
</dbReference>
<feature type="domain" description="Nucleoside diphosphate kinase-like" evidence="20">
    <location>
        <begin position="11"/>
        <end position="149"/>
    </location>
</feature>
<keyword evidence="12" id="KW-0378">Hydrolase</keyword>
<evidence type="ECO:0000313" key="22">
    <source>
        <dbReference type="RefSeq" id="XP_028271270.1"/>
    </source>
</evidence>
<dbReference type="SUPFAM" id="SSF54919">
    <property type="entry name" value="Nucleoside diphosphate kinase, NDK"/>
    <property type="match status" value="1"/>
</dbReference>
<dbReference type="Gene3D" id="1.20.890.10">
    <property type="entry name" value="cAMP-dependent protein kinase regulatory subunit, dimerization-anchoring domain"/>
    <property type="match status" value="1"/>
</dbReference>
<organism evidence="21 22">
    <name type="scientific">Parambassis ranga</name>
    <name type="common">Indian glassy fish</name>
    <dbReference type="NCBI Taxonomy" id="210632"/>
    <lineage>
        <taxon>Eukaryota</taxon>
        <taxon>Metazoa</taxon>
        <taxon>Chordata</taxon>
        <taxon>Craniata</taxon>
        <taxon>Vertebrata</taxon>
        <taxon>Euteleostomi</taxon>
        <taxon>Actinopterygii</taxon>
        <taxon>Neopterygii</taxon>
        <taxon>Teleostei</taxon>
        <taxon>Neoteleostei</taxon>
        <taxon>Acanthomorphata</taxon>
        <taxon>Ovalentaria</taxon>
        <taxon>Ambassidae</taxon>
        <taxon>Parambassis</taxon>
    </lineage>
</organism>
<dbReference type="GeneID" id="114442155"/>
<keyword evidence="9" id="KW-0217">Developmental protein</keyword>
<dbReference type="GO" id="GO:0005929">
    <property type="term" value="C:cilium"/>
    <property type="evidence" value="ECO:0007669"/>
    <property type="project" value="UniProtKB-SubCell"/>
</dbReference>
<proteinExistence type="inferred from homology"/>
<evidence type="ECO:0000256" key="6">
    <source>
        <dbReference type="ARBA" id="ARBA00004510"/>
    </source>
</evidence>
<evidence type="ECO:0000256" key="9">
    <source>
        <dbReference type="ARBA" id="ARBA00022473"/>
    </source>
</evidence>
<evidence type="ECO:0000256" key="15">
    <source>
        <dbReference type="ARBA" id="ARBA00023306"/>
    </source>
</evidence>
<evidence type="ECO:0000256" key="10">
    <source>
        <dbReference type="ARBA" id="ARBA00022490"/>
    </source>
</evidence>
<evidence type="ECO:0000256" key="12">
    <source>
        <dbReference type="ARBA" id="ARBA00022801"/>
    </source>
</evidence>
<comment type="similarity">
    <text evidence="7 18 19">Belongs to the NDK family.</text>
</comment>
<evidence type="ECO:0000256" key="17">
    <source>
        <dbReference type="ARBA" id="ARBA00080200"/>
    </source>
</evidence>
<keyword evidence="13" id="KW-0539">Nucleus</keyword>
<evidence type="ECO:0000256" key="5">
    <source>
        <dbReference type="ARBA" id="ARBA00004496"/>
    </source>
</evidence>
<reference evidence="22" key="1">
    <citation type="submission" date="2025-08" db="UniProtKB">
        <authorList>
            <consortium name="RefSeq"/>
        </authorList>
    </citation>
    <scope>IDENTIFICATION</scope>
</reference>
<dbReference type="AlphaFoldDB" id="A0A6P7J406"/>
<evidence type="ECO:0000259" key="20">
    <source>
        <dbReference type="SMART" id="SM00562"/>
    </source>
</evidence>
<keyword evidence="21" id="KW-1185">Reference proteome</keyword>
<dbReference type="PANTHER" id="PTHR46161">
    <property type="entry name" value="NUCLEOSIDE DIPHOSPHATE KINASE"/>
    <property type="match status" value="1"/>
</dbReference>